<dbReference type="EMBL" id="CP034951">
    <property type="protein sequence ID" value="QAA81192.1"/>
    <property type="molecule type" value="Genomic_DNA"/>
</dbReference>
<dbReference type="PROSITE" id="PS51257">
    <property type="entry name" value="PROKAR_LIPOPROTEIN"/>
    <property type="match status" value="1"/>
</dbReference>
<dbReference type="InterPro" id="IPR025345">
    <property type="entry name" value="DUF4249"/>
</dbReference>
<evidence type="ECO:0000313" key="2">
    <source>
        <dbReference type="Proteomes" id="UP000285517"/>
    </source>
</evidence>
<accession>A0A410G1Q4</accession>
<organism evidence="1 2">
    <name type="scientific">Aequorivita ciconiae</name>
    <dbReference type="NCBI Taxonomy" id="2494375"/>
    <lineage>
        <taxon>Bacteria</taxon>
        <taxon>Pseudomonadati</taxon>
        <taxon>Bacteroidota</taxon>
        <taxon>Flavobacteriia</taxon>
        <taxon>Flavobacteriales</taxon>
        <taxon>Flavobacteriaceae</taxon>
        <taxon>Aequorivita</taxon>
    </lineage>
</organism>
<dbReference type="Pfam" id="PF14054">
    <property type="entry name" value="DUF4249"/>
    <property type="match status" value="1"/>
</dbReference>
<gene>
    <name evidence="1" type="ORF">EI546_05365</name>
</gene>
<dbReference type="OrthoDB" id="1430047at2"/>
<evidence type="ECO:0000313" key="1">
    <source>
        <dbReference type="EMBL" id="QAA81192.1"/>
    </source>
</evidence>
<reference evidence="1 2" key="1">
    <citation type="submission" date="2019-01" db="EMBL/GenBank/DDBJ databases">
        <title>Complete genome sequencing of Aequorivita sp. H23M31.</title>
        <authorList>
            <person name="Bae J.-W."/>
        </authorList>
    </citation>
    <scope>NUCLEOTIDE SEQUENCE [LARGE SCALE GENOMIC DNA]</scope>
    <source>
        <strain evidence="1 2">H23M31</strain>
    </source>
</reference>
<proteinExistence type="predicted"/>
<keyword evidence="2" id="KW-1185">Reference proteome</keyword>
<dbReference type="RefSeq" id="WP_128249582.1">
    <property type="nucleotide sequence ID" value="NZ_CP034951.1"/>
</dbReference>
<dbReference type="AlphaFoldDB" id="A0A410G1Q4"/>
<dbReference type="KEGG" id="aev:EI546_05365"/>
<dbReference type="Proteomes" id="UP000285517">
    <property type="component" value="Chromosome"/>
</dbReference>
<name>A0A410G1Q4_9FLAO</name>
<protein>
    <submittedName>
        <fullName evidence="1">DUF4249 domain-containing protein</fullName>
    </submittedName>
</protein>
<sequence>MKQFLFLVSSLLLLTSCEDVIDVDLNDAKPRLVVEANISIRPATGAVFSTVKLTTTAPFFDNNIPVVEDATIYIMDESGTLYPFVHSEEGYYNGDFLPQPNNNYTLHIKYKDEIYTATTHLVSSPELEYVEQKNDGGFLGDQIELKAFFTDPIDQKNFYYYIGSSKRGVARDVLSDEFFNGNRIFAMYLADDLSAGDNVQFTLSGVTEEFYNYMFILLQQTGSGGGPFETQPATVRGNIINQTNPENYPLGYFRISEISVLEYIVQ</sequence>